<evidence type="ECO:0000256" key="2">
    <source>
        <dbReference type="ARBA" id="ARBA00022448"/>
    </source>
</evidence>
<keyword evidence="5" id="KW-0631">Potassium channel</keyword>
<feature type="transmembrane region" description="Helical" evidence="12">
    <location>
        <begin position="79"/>
        <end position="98"/>
    </location>
</feature>
<feature type="transmembrane region" description="Helical" evidence="12">
    <location>
        <begin position="216"/>
        <end position="233"/>
    </location>
</feature>
<evidence type="ECO:0000313" key="15">
    <source>
        <dbReference type="RefSeq" id="XP_014673391.1"/>
    </source>
</evidence>
<dbReference type="InterPro" id="IPR027359">
    <property type="entry name" value="Volt_channel_dom_sf"/>
</dbReference>
<proteinExistence type="predicted"/>
<dbReference type="SUPFAM" id="SSF81324">
    <property type="entry name" value="Voltage-gated potassium channels"/>
    <property type="match status" value="1"/>
</dbReference>
<reference evidence="15" key="1">
    <citation type="submission" date="2025-08" db="UniProtKB">
        <authorList>
            <consortium name="RefSeq"/>
        </authorList>
    </citation>
    <scope>IDENTIFICATION</scope>
</reference>
<dbReference type="GeneID" id="106813698"/>
<dbReference type="PRINTS" id="PR00169">
    <property type="entry name" value="KCHANNEL"/>
</dbReference>
<keyword evidence="10 12" id="KW-0472">Membrane</keyword>
<name>A0ABM1EMH0_PRICU</name>
<evidence type="ECO:0000313" key="14">
    <source>
        <dbReference type="Proteomes" id="UP000695022"/>
    </source>
</evidence>
<keyword evidence="2" id="KW-0813">Transport</keyword>
<keyword evidence="11" id="KW-0407">Ion channel</keyword>
<dbReference type="Gene3D" id="1.20.120.350">
    <property type="entry name" value="Voltage-gated potassium channels. Chain C"/>
    <property type="match status" value="1"/>
</dbReference>
<comment type="subcellular location">
    <subcellularLocation>
        <location evidence="1">Membrane</location>
        <topology evidence="1">Multi-pass membrane protein</topology>
    </subcellularLocation>
</comment>
<feature type="transmembrane region" description="Helical" evidence="12">
    <location>
        <begin position="23"/>
        <end position="40"/>
    </location>
</feature>
<evidence type="ECO:0000256" key="6">
    <source>
        <dbReference type="ARBA" id="ARBA00022882"/>
    </source>
</evidence>
<dbReference type="Pfam" id="PF00520">
    <property type="entry name" value="Ion_trans"/>
    <property type="match status" value="1"/>
</dbReference>
<keyword evidence="3" id="KW-0633">Potassium transport</keyword>
<evidence type="ECO:0000256" key="4">
    <source>
        <dbReference type="ARBA" id="ARBA00022692"/>
    </source>
</evidence>
<gene>
    <name evidence="15" type="primary">LOC106813698</name>
</gene>
<organism evidence="14 15">
    <name type="scientific">Priapulus caudatus</name>
    <name type="common">Priapulid worm</name>
    <dbReference type="NCBI Taxonomy" id="37621"/>
    <lineage>
        <taxon>Eukaryota</taxon>
        <taxon>Metazoa</taxon>
        <taxon>Ecdysozoa</taxon>
        <taxon>Scalidophora</taxon>
        <taxon>Priapulida</taxon>
        <taxon>Priapulimorpha</taxon>
        <taxon>Priapulimorphida</taxon>
        <taxon>Priapulidae</taxon>
        <taxon>Priapulus</taxon>
    </lineage>
</organism>
<evidence type="ECO:0000256" key="8">
    <source>
        <dbReference type="ARBA" id="ARBA00022989"/>
    </source>
</evidence>
<evidence type="ECO:0000256" key="12">
    <source>
        <dbReference type="SAM" id="Phobius"/>
    </source>
</evidence>
<keyword evidence="14" id="KW-1185">Reference proteome</keyword>
<keyword evidence="4 12" id="KW-0812">Transmembrane</keyword>
<evidence type="ECO:0000256" key="10">
    <source>
        <dbReference type="ARBA" id="ARBA00023136"/>
    </source>
</evidence>
<evidence type="ECO:0000259" key="13">
    <source>
        <dbReference type="Pfam" id="PF00520"/>
    </source>
</evidence>
<keyword evidence="8 12" id="KW-1133">Transmembrane helix</keyword>
<protein>
    <submittedName>
        <fullName evidence="15">Potassium voltage-gated channel protein Shaw-like</fullName>
    </submittedName>
</protein>
<accession>A0ABM1EMH0</accession>
<dbReference type="RefSeq" id="XP_014673391.1">
    <property type="nucleotide sequence ID" value="XM_014817905.1"/>
</dbReference>
<dbReference type="PANTHER" id="PTHR11537:SF252">
    <property type="entry name" value="POTASSIUM VOLTAGE-GATED CHANNEL PROTEIN SHAW"/>
    <property type="match status" value="1"/>
</dbReference>
<dbReference type="Proteomes" id="UP000695022">
    <property type="component" value="Unplaced"/>
</dbReference>
<keyword evidence="6" id="KW-0851">Voltage-gated channel</keyword>
<evidence type="ECO:0000256" key="7">
    <source>
        <dbReference type="ARBA" id="ARBA00022958"/>
    </source>
</evidence>
<sequence length="239" mass="27090">MFTTDPRQGIKCKPIQEGNKKNTSINILSLVFIAISIVTYCTETVEGARVWVAIYSHNASANATQLVGLTSEPSSALDVIEWIVTVYFTLELLLRFAFSPDKRAFTRGALNVVDLLSIMPFYCKLIIKAVNPNVTQKTLEFLNFFRVVRIFRIFKLTRHLSGLKILFHTIKASLKELFLLIMIIVIGILIFASLIYYAERFADNPENDFDSIFRGFWWALITMTTIGYGDVVPKTVSGE</sequence>
<dbReference type="InterPro" id="IPR005821">
    <property type="entry name" value="Ion_trans_dom"/>
</dbReference>
<evidence type="ECO:0000256" key="1">
    <source>
        <dbReference type="ARBA" id="ARBA00004141"/>
    </source>
</evidence>
<dbReference type="InterPro" id="IPR028325">
    <property type="entry name" value="VG_K_chnl"/>
</dbReference>
<keyword evidence="9" id="KW-0406">Ion transport</keyword>
<evidence type="ECO:0000256" key="11">
    <source>
        <dbReference type="ARBA" id="ARBA00023303"/>
    </source>
</evidence>
<evidence type="ECO:0000256" key="9">
    <source>
        <dbReference type="ARBA" id="ARBA00023065"/>
    </source>
</evidence>
<keyword evidence="7" id="KW-0630">Potassium</keyword>
<evidence type="ECO:0000256" key="5">
    <source>
        <dbReference type="ARBA" id="ARBA00022826"/>
    </source>
</evidence>
<dbReference type="Gene3D" id="1.10.287.70">
    <property type="match status" value="1"/>
</dbReference>
<feature type="domain" description="Ion transport" evidence="13">
    <location>
        <begin position="24"/>
        <end position="239"/>
    </location>
</feature>
<dbReference type="PANTHER" id="PTHR11537">
    <property type="entry name" value="VOLTAGE-GATED POTASSIUM CHANNEL"/>
    <property type="match status" value="1"/>
</dbReference>
<feature type="transmembrane region" description="Helical" evidence="12">
    <location>
        <begin position="177"/>
        <end position="196"/>
    </location>
</feature>
<evidence type="ECO:0000256" key="3">
    <source>
        <dbReference type="ARBA" id="ARBA00022538"/>
    </source>
</evidence>